<organism evidence="10 11">
    <name type="scientific">Zobellella taiwanensis</name>
    <dbReference type="NCBI Taxonomy" id="347535"/>
    <lineage>
        <taxon>Bacteria</taxon>
        <taxon>Pseudomonadati</taxon>
        <taxon>Pseudomonadota</taxon>
        <taxon>Gammaproteobacteria</taxon>
        <taxon>Aeromonadales</taxon>
        <taxon>Aeromonadaceae</taxon>
        <taxon>Zobellella</taxon>
    </lineage>
</organism>
<dbReference type="InterPro" id="IPR005467">
    <property type="entry name" value="His_kinase_dom"/>
</dbReference>
<dbReference type="InterPro" id="IPR036097">
    <property type="entry name" value="HisK_dim/P_sf"/>
</dbReference>
<keyword evidence="8" id="KW-0472">Membrane</keyword>
<keyword evidence="7" id="KW-0175">Coiled coil</keyword>
<comment type="caution">
    <text evidence="10">The sequence shown here is derived from an EMBL/GenBank/DDBJ whole genome shotgun (WGS) entry which is preliminary data.</text>
</comment>
<evidence type="ECO:0000256" key="8">
    <source>
        <dbReference type="SAM" id="Phobius"/>
    </source>
</evidence>
<dbReference type="SMART" id="SM00388">
    <property type="entry name" value="HisKA"/>
    <property type="match status" value="1"/>
</dbReference>
<feature type="coiled-coil region" evidence="7">
    <location>
        <begin position="392"/>
        <end position="421"/>
    </location>
</feature>
<comment type="catalytic activity">
    <reaction evidence="1">
        <text>ATP + protein L-histidine = ADP + protein N-phospho-L-histidine.</text>
        <dbReference type="EC" id="2.7.13.3"/>
    </reaction>
</comment>
<dbReference type="AlphaFoldDB" id="A0A2P7QEP4"/>
<feature type="transmembrane region" description="Helical" evidence="8">
    <location>
        <begin position="314"/>
        <end position="333"/>
    </location>
</feature>
<protein>
    <recommendedName>
        <fullName evidence="2">histidine kinase</fullName>
        <ecNumber evidence="2">2.7.13.3</ecNumber>
    </recommendedName>
</protein>
<feature type="transmembrane region" description="Helical" evidence="8">
    <location>
        <begin position="368"/>
        <end position="389"/>
    </location>
</feature>
<proteinExistence type="predicted"/>
<evidence type="ECO:0000256" key="4">
    <source>
        <dbReference type="ARBA" id="ARBA00022679"/>
    </source>
</evidence>
<evidence type="ECO:0000313" key="10">
    <source>
        <dbReference type="EMBL" id="PSJ36440.1"/>
    </source>
</evidence>
<dbReference type="PROSITE" id="PS50109">
    <property type="entry name" value="HIS_KIN"/>
    <property type="match status" value="1"/>
</dbReference>
<feature type="transmembrane region" description="Helical" evidence="8">
    <location>
        <begin position="280"/>
        <end position="302"/>
    </location>
</feature>
<dbReference type="InterPro" id="IPR011622">
    <property type="entry name" value="7TMR_DISM_rcpt_extracell_dom2"/>
</dbReference>
<keyword evidence="8" id="KW-0812">Transmembrane</keyword>
<dbReference type="InterPro" id="IPR003594">
    <property type="entry name" value="HATPase_dom"/>
</dbReference>
<feature type="transmembrane region" description="Helical" evidence="8">
    <location>
        <begin position="24"/>
        <end position="42"/>
    </location>
</feature>
<dbReference type="EMBL" id="PXYH01000038">
    <property type="protein sequence ID" value="PSJ36440.1"/>
    <property type="molecule type" value="Genomic_DNA"/>
</dbReference>
<keyword evidence="5" id="KW-0418">Kinase</keyword>
<dbReference type="Pfam" id="PF07695">
    <property type="entry name" value="7TMR-DISM_7TM"/>
    <property type="match status" value="1"/>
</dbReference>
<dbReference type="Gene3D" id="1.10.287.130">
    <property type="match status" value="1"/>
</dbReference>
<dbReference type="PANTHER" id="PTHR43711:SF1">
    <property type="entry name" value="HISTIDINE KINASE 1"/>
    <property type="match status" value="1"/>
</dbReference>
<gene>
    <name evidence="10" type="ORF">C7I36_16735</name>
</gene>
<evidence type="ECO:0000256" key="7">
    <source>
        <dbReference type="SAM" id="Coils"/>
    </source>
</evidence>
<dbReference type="EC" id="2.7.13.3" evidence="2"/>
<evidence type="ECO:0000313" key="11">
    <source>
        <dbReference type="Proteomes" id="UP000242181"/>
    </source>
</evidence>
<dbReference type="PRINTS" id="PR00344">
    <property type="entry name" value="BCTRLSENSOR"/>
</dbReference>
<feature type="transmembrane region" description="Helical" evidence="8">
    <location>
        <begin position="188"/>
        <end position="207"/>
    </location>
</feature>
<dbReference type="Pfam" id="PF00512">
    <property type="entry name" value="HisKA"/>
    <property type="match status" value="1"/>
</dbReference>
<dbReference type="Pfam" id="PF07696">
    <property type="entry name" value="7TMR-DISMED2"/>
    <property type="match status" value="1"/>
</dbReference>
<dbReference type="InterPro" id="IPR004358">
    <property type="entry name" value="Sig_transdc_His_kin-like_C"/>
</dbReference>
<dbReference type="Proteomes" id="UP000242181">
    <property type="component" value="Unassembled WGS sequence"/>
</dbReference>
<evidence type="ECO:0000256" key="1">
    <source>
        <dbReference type="ARBA" id="ARBA00000085"/>
    </source>
</evidence>
<dbReference type="CDD" id="cd00082">
    <property type="entry name" value="HisKA"/>
    <property type="match status" value="1"/>
</dbReference>
<dbReference type="InterPro" id="IPR050736">
    <property type="entry name" value="Sensor_HK_Regulatory"/>
</dbReference>
<keyword evidence="11" id="KW-1185">Reference proteome</keyword>
<evidence type="ECO:0000256" key="5">
    <source>
        <dbReference type="ARBA" id="ARBA00022777"/>
    </source>
</evidence>
<reference evidence="10 11" key="1">
    <citation type="submission" date="2018-03" db="EMBL/GenBank/DDBJ databases">
        <title>The draft genome of Zobellella taiwanensis JCM 13381.</title>
        <authorList>
            <person name="Liu L."/>
            <person name="Li L."/>
            <person name="Wang T."/>
            <person name="Zhang X."/>
            <person name="Liang L."/>
        </authorList>
    </citation>
    <scope>NUCLEOTIDE SEQUENCE [LARGE SCALE GENOMIC DNA]</scope>
    <source>
        <strain evidence="10 11">JCM 13381</strain>
    </source>
</reference>
<keyword evidence="8" id="KW-1133">Transmembrane helix</keyword>
<evidence type="ECO:0000259" key="9">
    <source>
        <dbReference type="PROSITE" id="PS50109"/>
    </source>
</evidence>
<dbReference type="InterPro" id="IPR011623">
    <property type="entry name" value="7TMR_DISM_rcpt_extracell_dom1"/>
</dbReference>
<dbReference type="InterPro" id="IPR003661">
    <property type="entry name" value="HisK_dim/P_dom"/>
</dbReference>
<evidence type="ECO:0000256" key="3">
    <source>
        <dbReference type="ARBA" id="ARBA00022553"/>
    </source>
</evidence>
<feature type="transmembrane region" description="Helical" evidence="8">
    <location>
        <begin position="340"/>
        <end position="362"/>
    </location>
</feature>
<dbReference type="PANTHER" id="PTHR43711">
    <property type="entry name" value="TWO-COMPONENT HISTIDINE KINASE"/>
    <property type="match status" value="1"/>
</dbReference>
<dbReference type="Gene3D" id="2.60.40.2380">
    <property type="match status" value="1"/>
</dbReference>
<dbReference type="SMART" id="SM00387">
    <property type="entry name" value="HATPase_c"/>
    <property type="match status" value="1"/>
</dbReference>
<dbReference type="SUPFAM" id="SSF55874">
    <property type="entry name" value="ATPase domain of HSP90 chaperone/DNA topoisomerase II/histidine kinase"/>
    <property type="match status" value="1"/>
</dbReference>
<feature type="transmembrane region" description="Helical" evidence="8">
    <location>
        <begin position="249"/>
        <end position="268"/>
    </location>
</feature>
<dbReference type="GO" id="GO:0000155">
    <property type="term" value="F:phosphorelay sensor kinase activity"/>
    <property type="evidence" value="ECO:0007669"/>
    <property type="project" value="InterPro"/>
</dbReference>
<accession>A0A2P7QEP4</accession>
<dbReference type="Pfam" id="PF02518">
    <property type="entry name" value="HATPase_c"/>
    <property type="match status" value="1"/>
</dbReference>
<keyword evidence="6" id="KW-0902">Two-component regulatory system</keyword>
<keyword evidence="4" id="KW-0808">Transferase</keyword>
<dbReference type="CDD" id="cd00075">
    <property type="entry name" value="HATPase"/>
    <property type="match status" value="1"/>
</dbReference>
<name>A0A2P7QEP4_9GAMM</name>
<dbReference type="Gene3D" id="3.30.565.10">
    <property type="entry name" value="Histidine kinase-like ATPase, C-terminal domain"/>
    <property type="match status" value="1"/>
</dbReference>
<feature type="domain" description="Histidine kinase" evidence="9">
    <location>
        <begin position="429"/>
        <end position="639"/>
    </location>
</feature>
<dbReference type="SUPFAM" id="SSF47384">
    <property type="entry name" value="Homodimeric domain of signal transducing histidine kinase"/>
    <property type="match status" value="1"/>
</dbReference>
<evidence type="ECO:0000256" key="6">
    <source>
        <dbReference type="ARBA" id="ARBA00023012"/>
    </source>
</evidence>
<dbReference type="InterPro" id="IPR036890">
    <property type="entry name" value="HATPase_C_sf"/>
</dbReference>
<sequence length="652" mass="74590">MVCPFCHQNRARPMELQPSRHHKYFIFLIYFYLMPAWGGTAISPSQIAVLKDELGQYTIETLTSPALAAQFTLLDHAFSGGYSRSIYWFKLTYPQEQVANQELWLEIQPPYLDDITLYVPTRHGWIAKKGGDNYPQSSKDLPYRGSVFRLDNWQGNELYLRLQTSSSSVLIAQLWQPERFAQVKQLEYGLFGFYYGAFFLIFIIIMLQGAWRYDTVHRLYLINMAMALMFMLGLNGFIANHLFPHQAWIGNHWTPFFSMVGCATNALFYQKLLGITQRNLALWILFRATFWLTLLAAFSPFIDIYNEVAGEVHLVVTIMAIAALLRSIWLCYYHKTESKALILGHTLFLFGILSAILALLGWLPGNIWVLHGPQLGNILSMLVFGFILIKRIREVLDKQKEAEQRARLAELEREKEQRIRREHAYLADMLSHELKTPLGMIDGAVQSLAKLNPHPQEEETKRYHRIRRGVARIDNLINQLLHYERLDNGTLQPNHTPIRLQRFCQELIANHSAEHRIHLHCPPGLHLNADPILLSICVGNLLSNALRYTPAGSPIQLTAGCNKQNVLMTVQDTGPGIEESLKEIVFERYVRGNARRDVEGSGLGLYISRRIAHLHQGQLEVLPVHGSGACFQLTLPQTNNKDAYTHDTNSSC</sequence>
<dbReference type="OrthoDB" id="9809766at2"/>
<keyword evidence="3" id="KW-0597">Phosphoprotein</keyword>
<evidence type="ECO:0000256" key="2">
    <source>
        <dbReference type="ARBA" id="ARBA00012438"/>
    </source>
</evidence>
<feature type="transmembrane region" description="Helical" evidence="8">
    <location>
        <begin position="219"/>
        <end position="243"/>
    </location>
</feature>